<proteinExistence type="inferred from homology"/>
<evidence type="ECO:0000256" key="5">
    <source>
        <dbReference type="PIRSR" id="PIRSR001430-1"/>
    </source>
</evidence>
<dbReference type="PANTHER" id="PTHR11142:SF0">
    <property type="entry name" value="TRNA PSEUDOURIDINE SYNTHASE-LIKE 1"/>
    <property type="match status" value="1"/>
</dbReference>
<dbReference type="PANTHER" id="PTHR11142">
    <property type="entry name" value="PSEUDOURIDYLATE SYNTHASE"/>
    <property type="match status" value="1"/>
</dbReference>
<evidence type="ECO:0000259" key="8">
    <source>
        <dbReference type="Pfam" id="PF01416"/>
    </source>
</evidence>
<feature type="domain" description="Pseudouridine synthase I TruA alpha/beta" evidence="8">
    <location>
        <begin position="141"/>
        <end position="240"/>
    </location>
</feature>
<evidence type="ECO:0000256" key="4">
    <source>
        <dbReference type="HAMAP-Rule" id="MF_00171"/>
    </source>
</evidence>
<evidence type="ECO:0000256" key="1">
    <source>
        <dbReference type="ARBA" id="ARBA00009375"/>
    </source>
</evidence>
<comment type="catalytic activity">
    <reaction evidence="4 7">
        <text>uridine(38/39/40) in tRNA = pseudouridine(38/39/40) in tRNA</text>
        <dbReference type="Rhea" id="RHEA:22376"/>
        <dbReference type="Rhea" id="RHEA-COMP:10085"/>
        <dbReference type="Rhea" id="RHEA-COMP:10087"/>
        <dbReference type="ChEBI" id="CHEBI:65314"/>
        <dbReference type="ChEBI" id="CHEBI:65315"/>
        <dbReference type="EC" id="5.4.99.12"/>
    </reaction>
</comment>
<comment type="similarity">
    <text evidence="1 4 7">Belongs to the tRNA pseudouridine synthase TruA family.</text>
</comment>
<comment type="subunit">
    <text evidence="4">Homodimer.</text>
</comment>
<comment type="caution">
    <text evidence="4">Lacks conserved residue(s) required for the propagation of feature annotation.</text>
</comment>
<dbReference type="InterPro" id="IPR020103">
    <property type="entry name" value="PsdUridine_synth_cat_dom_sf"/>
</dbReference>
<dbReference type="AlphaFoldDB" id="A0A0S4XQ40"/>
<evidence type="ECO:0000313" key="9">
    <source>
        <dbReference type="EMBL" id="CUV66415.1"/>
    </source>
</evidence>
<keyword evidence="2 4" id="KW-0819">tRNA processing</keyword>
<comment type="function">
    <text evidence="4">Formation of pseudouridine at positions 38, 39 and 40 in the anticodon stem and loop of transfer RNAs.</text>
</comment>
<dbReference type="GO" id="GO:0003723">
    <property type="term" value="F:RNA binding"/>
    <property type="evidence" value="ECO:0007669"/>
    <property type="project" value="InterPro"/>
</dbReference>
<sequence>MRVRMTLSYDGAYFFGFQSQKTYHNTVIDSLKIALKSLGIDSNLIGAGRTDRGVHAINQTISFDVPNFWSDLLKLQNELNRKLKHIKIKKIIPTNDNFHARFDAKKRDYLYIFKAHPLNVFEQNYIGFYNEFDMQKLKSALEIFKGEYDFKLFCKADESQTNTICTIYQTRYKKYKNYHIIKISANRFLRSQVRLMVETCMKYATNQLSMEMLKEQLGCHKKHSNSLASPNGLYLSKVYY</sequence>
<dbReference type="InterPro" id="IPR020095">
    <property type="entry name" value="PsdUridine_synth_TruA_C"/>
</dbReference>
<dbReference type="Pfam" id="PF01416">
    <property type="entry name" value="PseudoU_synth_1"/>
    <property type="match status" value="2"/>
</dbReference>
<accession>A0A0S4XQ40</accession>
<protein>
    <recommendedName>
        <fullName evidence="4">tRNA pseudouridine synthase A</fullName>
        <ecNumber evidence="4">5.4.99.12</ecNumber>
    </recommendedName>
    <alternativeName>
        <fullName evidence="4">tRNA pseudouridine(38-40) synthase</fullName>
    </alternativeName>
    <alternativeName>
        <fullName evidence="4">tRNA pseudouridylate synthase I</fullName>
    </alternativeName>
    <alternativeName>
        <fullName evidence="4">tRNA-uridine isomerase I</fullName>
    </alternativeName>
</protein>
<dbReference type="InterPro" id="IPR020094">
    <property type="entry name" value="TruA/RsuA/RluB/E/F_N"/>
</dbReference>
<dbReference type="Gene3D" id="3.30.70.660">
    <property type="entry name" value="Pseudouridine synthase I, catalytic domain, C-terminal subdomain"/>
    <property type="match status" value="1"/>
</dbReference>
<dbReference type="SUPFAM" id="SSF55120">
    <property type="entry name" value="Pseudouridine synthase"/>
    <property type="match status" value="1"/>
</dbReference>
<evidence type="ECO:0000256" key="3">
    <source>
        <dbReference type="ARBA" id="ARBA00023235"/>
    </source>
</evidence>
<keyword evidence="3 4" id="KW-0413">Isomerase</keyword>
<gene>
    <name evidence="4 9" type="primary">truA</name>
    <name evidence="9" type="ORF">BN3087_820004</name>
</gene>
<evidence type="ECO:0000256" key="6">
    <source>
        <dbReference type="PIRSR" id="PIRSR001430-2"/>
    </source>
</evidence>
<feature type="binding site" evidence="4 6">
    <location>
        <position position="109"/>
    </location>
    <ligand>
        <name>substrate</name>
    </ligand>
</feature>
<dbReference type="EC" id="5.4.99.12" evidence="4"/>
<dbReference type="GO" id="GO:0160147">
    <property type="term" value="F:tRNA pseudouridine(38-40) synthase activity"/>
    <property type="evidence" value="ECO:0007669"/>
    <property type="project" value="UniProtKB-EC"/>
</dbReference>
<dbReference type="InterPro" id="IPR001406">
    <property type="entry name" value="PsdUridine_synth_TruA"/>
</dbReference>
<evidence type="ECO:0000256" key="2">
    <source>
        <dbReference type="ARBA" id="ARBA00022694"/>
    </source>
</evidence>
<dbReference type="GO" id="GO:0031119">
    <property type="term" value="P:tRNA pseudouridine synthesis"/>
    <property type="evidence" value="ECO:0007669"/>
    <property type="project" value="UniProtKB-UniRule"/>
</dbReference>
<feature type="domain" description="Pseudouridine synthase I TruA alpha/beta" evidence="8">
    <location>
        <begin position="8"/>
        <end position="103"/>
    </location>
</feature>
<dbReference type="NCBIfam" id="TIGR00071">
    <property type="entry name" value="hisT_truA"/>
    <property type="match status" value="1"/>
</dbReference>
<name>A0A0S4XQ40_9BACT</name>
<dbReference type="HAMAP" id="MF_00171">
    <property type="entry name" value="TruA"/>
    <property type="match status" value="1"/>
</dbReference>
<dbReference type="PIRSF" id="PIRSF001430">
    <property type="entry name" value="tRNA_psdUrid_synth"/>
    <property type="match status" value="1"/>
</dbReference>
<organism evidence="9">
    <name type="scientific">Sulfurovum sp. enrichment culture clone C5</name>
    <dbReference type="NCBI Taxonomy" id="497650"/>
    <lineage>
        <taxon>Bacteria</taxon>
        <taxon>Pseudomonadati</taxon>
        <taxon>Campylobacterota</taxon>
        <taxon>Epsilonproteobacteria</taxon>
        <taxon>Campylobacterales</taxon>
        <taxon>Sulfurovaceae</taxon>
        <taxon>Sulfurovum</taxon>
        <taxon>environmental samples</taxon>
    </lineage>
</organism>
<dbReference type="CDD" id="cd02570">
    <property type="entry name" value="PseudoU_synth_EcTruA"/>
    <property type="match status" value="1"/>
</dbReference>
<evidence type="ECO:0000256" key="7">
    <source>
        <dbReference type="RuleBase" id="RU003792"/>
    </source>
</evidence>
<feature type="active site" description="Nucleophile" evidence="4 5">
    <location>
        <position position="51"/>
    </location>
</feature>
<dbReference type="EMBL" id="FAXN01000087">
    <property type="protein sequence ID" value="CUV66415.1"/>
    <property type="molecule type" value="Genomic_DNA"/>
</dbReference>
<reference evidence="9" key="1">
    <citation type="submission" date="2015-11" db="EMBL/GenBank/DDBJ databases">
        <authorList>
            <person name="Zhang Y."/>
            <person name="Guo Z."/>
        </authorList>
    </citation>
    <scope>NUCLEOTIDE SEQUENCE</scope>
    <source>
        <strain evidence="9">BN30871</strain>
    </source>
</reference>
<dbReference type="Gene3D" id="3.30.70.580">
    <property type="entry name" value="Pseudouridine synthase I, catalytic domain, N-terminal subdomain"/>
    <property type="match status" value="1"/>
</dbReference>
<dbReference type="InterPro" id="IPR020097">
    <property type="entry name" value="PsdUridine_synth_TruA_a/b_dom"/>
</dbReference>